<keyword evidence="12" id="KW-0067">ATP-binding</keyword>
<dbReference type="SMART" id="SM01342">
    <property type="entry name" value="TAN"/>
    <property type="match status" value="1"/>
</dbReference>
<dbReference type="GO" id="GO:0035556">
    <property type="term" value="P:intracellular signal transduction"/>
    <property type="evidence" value="ECO:0007669"/>
    <property type="project" value="UniProtKB-ARBA"/>
</dbReference>
<evidence type="ECO:0000256" key="4">
    <source>
        <dbReference type="ARBA" id="ARBA00012513"/>
    </source>
</evidence>
<dbReference type="Proteomes" id="UP000000707">
    <property type="component" value="Unassembled WGS sequence"/>
</dbReference>
<dbReference type="eggNOG" id="KOG0892">
    <property type="taxonomic scope" value="Eukaryota"/>
</dbReference>
<proteinExistence type="inferred from homology"/>
<evidence type="ECO:0000256" key="8">
    <source>
        <dbReference type="ARBA" id="ARBA00022679"/>
    </source>
</evidence>
<dbReference type="Pfam" id="PF11640">
    <property type="entry name" value="TAN"/>
    <property type="match status" value="1"/>
</dbReference>
<dbReference type="InterPro" id="IPR011009">
    <property type="entry name" value="Kinase-like_dom_sf"/>
</dbReference>
<keyword evidence="10" id="KW-0227">DNA damage</keyword>
<feature type="domain" description="FAT" evidence="22">
    <location>
        <begin position="1747"/>
        <end position="2324"/>
    </location>
</feature>
<dbReference type="InterPro" id="IPR000403">
    <property type="entry name" value="PI3/4_kinase_cat_dom"/>
</dbReference>
<keyword evidence="11" id="KW-0418">Kinase</keyword>
<comment type="catalytic activity">
    <reaction evidence="19">
        <text>L-threonyl-[protein] + ATP = O-phospho-L-threonyl-[protein] + ADP + H(+)</text>
        <dbReference type="Rhea" id="RHEA:46608"/>
        <dbReference type="Rhea" id="RHEA-COMP:11060"/>
        <dbReference type="Rhea" id="RHEA-COMP:11605"/>
        <dbReference type="ChEBI" id="CHEBI:15378"/>
        <dbReference type="ChEBI" id="CHEBI:30013"/>
        <dbReference type="ChEBI" id="CHEBI:30616"/>
        <dbReference type="ChEBI" id="CHEBI:61977"/>
        <dbReference type="ChEBI" id="CHEBI:456216"/>
        <dbReference type="EC" id="2.7.11.1"/>
    </reaction>
</comment>
<evidence type="ECO:0000256" key="11">
    <source>
        <dbReference type="ARBA" id="ARBA00022777"/>
    </source>
</evidence>
<evidence type="ECO:0000256" key="19">
    <source>
        <dbReference type="ARBA" id="ARBA00047899"/>
    </source>
</evidence>
<dbReference type="PROSITE" id="PS00915">
    <property type="entry name" value="PI3_4_KINASE_1"/>
    <property type="match status" value="1"/>
</dbReference>
<comment type="subcellular location">
    <subcellularLocation>
        <location evidence="2">Chromosome</location>
        <location evidence="2">Telomere</location>
    </subcellularLocation>
    <subcellularLocation>
        <location evidence="1">Nucleus</location>
    </subcellularLocation>
</comment>
<sequence length="2769" mass="317511">MIICSIKKIKQSRIDKIFTDEVMLGDREVIQLLESTKSTDRNKGLKRLSAKRYSSDIKQMMELCKALIHFIEFECLHKTSTSQGRRASACWSLREAIEGIIDYFPPRASVLMTLLTMILTIANGEFLDNILPVITIILKQQYVREHFNEQMWKSAIGFFTSSLQKENDTSLDENLIKGLIVLLNTNDVVYSVIYSLDIKSLIDSLQTVLVRGHNSVSLCSSILVLINRFLAVLSCEQYPLLVELVEMGFRLLSLNKYSFGNRHGINQETIDFLNSEAVYFEIDNLIDTQSDSLSQLSDVISAYVAASIDDLVSTGKPLFVQNVGIIVDHIPVDGYGLNTIQWNNNGDKYYGKDDDSIWFFFVGLSKLIQYFYRINNGSASPNTLGIEEIQGETLLMTQKQGSKRKKRKLSPSTLGSLKQSFDEYEFVQQLMASNNGKYHQVGLQLMILMLELYPITIGSAIGGESNAGATESSTDTEDLDFGTSVLFTSFLTNDEDSIVTAILSSSNDKSLTIWSLIALNSFLCNITSCDYSLSSDTIRSIFKFILPFVRIEQYSEISCNILYHLVEFVMVKEVDPKTISDASLINQVQNIYELANFLGPTSLNDSSLKFWLAFCKLIKFLGLNLRQFQNVVTNWFLHKWDQVFDIEKIDFKITLTNFHIYAYWLTSSEDQWHTINELNEKQIHPLLTTRNKAIRDFAWSSKTLFSNDRPGSNIKGYMIERLNKDEAFDSVISKFFGLIHGFGRMSSYEHMDNFLRFRLIASRLSLFENGYKMVMNYRPDSVSMQLLNAESLDKIISAQGHQDYHALIIEDTWDKIMMTLGYKDIKIDLLTIEAAFQLQHPDLKEMRTILAIVEGNPKLGLAHETDLVKCLMGPSLDASLILIFRLSEIPLVSNSRDIGVKCLFLLGEKFLNNVLYERNELMLVSTCRWVGNMALNLSTESVVLDVLEWLILAADRRLMHTETSCTEYARMLLKILQPKYDEKGELLILDLKGRVEVDTVKSSFLDYFRSITSDSRISLVDDINDLLSSLRSTKEQIEFYKSLINCFQSKNSTGDIGYILFLSLISVINFEIVKSTIFNLLEIGLYKPLENSVRKALQIIRKNCSAGSIKQIFQLARLPIFKSWYLHYRSFNKFPFKYLGYDKKLFYDLYKSELLSVVIASNSNLYEEEINALMNTKKQSLISESLPLAFALAYIPGGIRNEVQKRLIHLSEEDIGKQLARSLDLIVLEVLRLVDTSDLSLAIDYTKISCNFTSFYNTNPNYISMKSGLELVSHLSRKFYSYRDFWNTKRLYFFFRKLIIDLEECISLDQKHTCLRRIILVLILSKKDSETKFSVLNDRVLACLVEKVLPLVHVKRFASDIVSFFALLELNTFDEQDEYTDSLEYNSLVISILSTLVPTKNSSVDSKGVSDILEALACSKKQFEDIISSILQICDDRHDTLSPVDIVPLVSFKVNGSFEPGLKICSFLANKQELIGTSSRSFINAVMQTSISTFSDAFKQICAKTLSDEYFNQGLTIDTKVLDRVYEFDDIEGVKYIDKIIGHIFDYQISSDYSISTLADLTVGQLLEIEESVIASVDENKKEYITKWPETLISSFFKRSVELERKSTEDDLEKWVTQVFINIIDGLPKPQEQFFRIIKNFGHCNKQFIQRCLPYLTCYYLEAKCSEDKVITFVNEFLENSALHSRNSTELILKLILLVRQEARRGVPTFSIVYERLDIEKACSAASKFDFFKTGWLLLEDNHQRTKLSKLQGKNNWYERDYILRIFESIDCEDIMNGFPQKNTLDSALSLMRKGIEFKSTERTKYELGKLETNFILNKSSNTSNLLEAMLTDGLTGTSKVLGESMNLNDTTHCNYEWAWKLNNWTLPIPQKPKSNHEFIYKSLSIVKDQQAVLTESEDSNLTSEIQTKLNSVLVDAVNRKDTILNIHDYKSLHLNLEDFYSTLSILNLILKCCSNTDIQFKEYEQFKDCAFEKIDNIVFSRIMTLKVLKDTRRSQNSNLINALAMYNNMAIKHNKGQKSINTIMTMNELAKDGLKSDLIANVAKYHISKGLWHQNHPIIAVSMMLELKNELPRTLSPFQCDADYSSINDLIVDSTLVEWLSESKQELPTTIMERYFQGDQSTLLRDSSARLISTTHQKLGRFCETQYRSGEINKELAKMDKQVQSKRRELNSIKDHYSKISVPTQEKKAVQKYYTKLKLQYTSESKDNKELKETRVVFLTKAIECYLTSIFRSDDFEVVDKFFSLWFEESKVTELNNMINEKFSSDMITHSHRFMGWISQLISRLSDEPDTDTFQKLIRGLIKEICYKFPFHSLYHLISLKEHASHVNSDEEVMWSKIKAANKIFTSLRNDTNVEYVSKVLDPVYQFCTEAVSLSKYKSQRGKSFDLRKNSKLNTEFWLNLPHIPAPTQTITDNVPVLESIDPIMSIATSGLSLPKIGRFRLSNGKETKILFKYGTDDLRQDAIMEQVFEKVNQIFKNNHESSKRHLQIRTYKIVPIGPNSGIIEFVPNSMALIDIIKPYHERKDKIQLSKARELMKACQNNERSERIKVFKQEIIPKISPVLHDFFFDNFLTPKTWFNSRLCYSRGLSITSIVGHILGLGDRHCNNILLDKRSGEPIHIDLGVAFDQGTRLPIPEMVPFRLTNDLVDGLGITGIKGIFSTSCEVTFTILRENQDHIISILNILKWDPLYSWALSPLRKRKLQSDDGDEGVINEPENDISEAGQAIMTVRDKLQANGLSSETVVRELINTAINPDNLAVIFCGWSPFY</sequence>
<dbReference type="Pfam" id="PF02260">
    <property type="entry name" value="FATC"/>
    <property type="match status" value="1"/>
</dbReference>
<dbReference type="CDD" id="cd05171">
    <property type="entry name" value="PIKKc_ATM"/>
    <property type="match status" value="1"/>
</dbReference>
<dbReference type="EMBL" id="GL996527">
    <property type="protein sequence ID" value="EGV61985.1"/>
    <property type="molecule type" value="Genomic_DNA"/>
</dbReference>
<dbReference type="InterPro" id="IPR044107">
    <property type="entry name" value="PIKKc_ATM"/>
</dbReference>
<evidence type="ECO:0000259" key="22">
    <source>
        <dbReference type="PROSITE" id="PS51189"/>
    </source>
</evidence>
<dbReference type="PROSITE" id="PS51190">
    <property type="entry name" value="FATC"/>
    <property type="match status" value="1"/>
</dbReference>
<evidence type="ECO:0000256" key="9">
    <source>
        <dbReference type="ARBA" id="ARBA00022741"/>
    </source>
</evidence>
<comment type="catalytic activity">
    <reaction evidence="20">
        <text>L-seryl-[protein] + ATP = O-phospho-L-seryl-[protein] + ADP + H(+)</text>
        <dbReference type="Rhea" id="RHEA:17989"/>
        <dbReference type="Rhea" id="RHEA-COMP:9863"/>
        <dbReference type="Rhea" id="RHEA-COMP:11604"/>
        <dbReference type="ChEBI" id="CHEBI:15378"/>
        <dbReference type="ChEBI" id="CHEBI:29999"/>
        <dbReference type="ChEBI" id="CHEBI:30616"/>
        <dbReference type="ChEBI" id="CHEBI:83421"/>
        <dbReference type="ChEBI" id="CHEBI:456216"/>
        <dbReference type="EC" id="2.7.11.1"/>
    </reaction>
</comment>
<dbReference type="InterPro" id="IPR036940">
    <property type="entry name" value="PI3/4_kinase_cat_sf"/>
</dbReference>
<dbReference type="Pfam" id="PF00454">
    <property type="entry name" value="PI3_PI4_kinase"/>
    <property type="match status" value="1"/>
</dbReference>
<evidence type="ECO:0000256" key="10">
    <source>
        <dbReference type="ARBA" id="ARBA00022763"/>
    </source>
</evidence>
<dbReference type="EC" id="2.7.11.1" evidence="4"/>
<dbReference type="PANTHER" id="PTHR37079">
    <property type="entry name" value="SERINE/THREONINE-PROTEIN KINASE ATM"/>
    <property type="match status" value="1"/>
</dbReference>
<dbReference type="OrthoDB" id="381190at2759"/>
<dbReference type="InterPro" id="IPR014009">
    <property type="entry name" value="PIK_FAT"/>
</dbReference>
<dbReference type="GO" id="GO:0006281">
    <property type="term" value="P:DNA repair"/>
    <property type="evidence" value="ECO:0007669"/>
    <property type="project" value="InterPro"/>
</dbReference>
<dbReference type="SMART" id="SM00146">
    <property type="entry name" value="PI3Kc"/>
    <property type="match status" value="1"/>
</dbReference>
<evidence type="ECO:0000256" key="3">
    <source>
        <dbReference type="ARBA" id="ARBA00010769"/>
    </source>
</evidence>
<keyword evidence="25" id="KW-1185">Reference proteome</keyword>
<dbReference type="GO" id="GO:0005634">
    <property type="term" value="C:nucleus"/>
    <property type="evidence" value="ECO:0007669"/>
    <property type="project" value="UniProtKB-SubCell"/>
</dbReference>
<dbReference type="HOGENOM" id="CLU_000178_8_1_1"/>
<dbReference type="InterPro" id="IPR038980">
    <property type="entry name" value="ATM_plant"/>
</dbReference>
<protein>
    <recommendedName>
        <fullName evidence="5">Serine/threonine-protein kinase TEL1</fullName>
        <ecNumber evidence="4">2.7.11.1</ecNumber>
    </recommendedName>
    <alternativeName>
        <fullName evidence="15">ATM homolog</fullName>
    </alternativeName>
    <alternativeName>
        <fullName evidence="17 18">DNA-damage checkpoint kinase TEL1</fullName>
    </alternativeName>
    <alternativeName>
        <fullName evidence="6">Serine/threonine-protein kinase tel1</fullName>
    </alternativeName>
    <alternativeName>
        <fullName evidence="16">Telomere length regulation protein 1</fullName>
    </alternativeName>
</protein>
<dbReference type="Gene3D" id="1.10.1070.11">
    <property type="entry name" value="Phosphatidylinositol 3-/4-kinase, catalytic domain"/>
    <property type="match status" value="1"/>
</dbReference>
<feature type="domain" description="PI3K/PI4K catalytic" evidence="21">
    <location>
        <begin position="2423"/>
        <end position="2735"/>
    </location>
</feature>
<dbReference type="PROSITE" id="PS50290">
    <property type="entry name" value="PI3_4_KINASE_3"/>
    <property type="match status" value="1"/>
</dbReference>
<evidence type="ECO:0000313" key="25">
    <source>
        <dbReference type="Proteomes" id="UP000000707"/>
    </source>
</evidence>
<evidence type="ECO:0000259" key="23">
    <source>
        <dbReference type="PROSITE" id="PS51190"/>
    </source>
</evidence>
<evidence type="ECO:0000256" key="16">
    <source>
        <dbReference type="ARBA" id="ARBA00030222"/>
    </source>
</evidence>
<feature type="domain" description="FATC" evidence="23">
    <location>
        <begin position="2737"/>
        <end position="2769"/>
    </location>
</feature>
<keyword evidence="7" id="KW-0723">Serine/threonine-protein kinase</keyword>
<evidence type="ECO:0000313" key="24">
    <source>
        <dbReference type="EMBL" id="EGV61985.1"/>
    </source>
</evidence>
<evidence type="ECO:0000256" key="12">
    <source>
        <dbReference type="ARBA" id="ARBA00022840"/>
    </source>
</evidence>
<dbReference type="GO" id="GO:0004674">
    <property type="term" value="F:protein serine/threonine kinase activity"/>
    <property type="evidence" value="ECO:0007669"/>
    <property type="project" value="UniProtKB-KW"/>
</dbReference>
<keyword evidence="13" id="KW-0158">Chromosome</keyword>
<keyword evidence="8" id="KW-0808">Transferase</keyword>
<keyword evidence="13" id="KW-0779">Telomere</keyword>
<dbReference type="KEGG" id="cten:18249919"/>
<dbReference type="PANTHER" id="PTHR37079:SF4">
    <property type="entry name" value="SERINE_THREONINE-PROTEIN KINASE ATM"/>
    <property type="match status" value="1"/>
</dbReference>
<dbReference type="GeneID" id="18249919"/>
<evidence type="ECO:0000256" key="20">
    <source>
        <dbReference type="ARBA" id="ARBA00048679"/>
    </source>
</evidence>
<dbReference type="STRING" id="590646.G3BA13"/>
<evidence type="ECO:0000256" key="2">
    <source>
        <dbReference type="ARBA" id="ARBA00004574"/>
    </source>
</evidence>
<evidence type="ECO:0000256" key="14">
    <source>
        <dbReference type="ARBA" id="ARBA00023242"/>
    </source>
</evidence>
<dbReference type="GO" id="GO:0005524">
    <property type="term" value="F:ATP binding"/>
    <property type="evidence" value="ECO:0007669"/>
    <property type="project" value="UniProtKB-KW"/>
</dbReference>
<evidence type="ECO:0000256" key="15">
    <source>
        <dbReference type="ARBA" id="ARBA00030020"/>
    </source>
</evidence>
<evidence type="ECO:0000256" key="6">
    <source>
        <dbReference type="ARBA" id="ARBA00020288"/>
    </source>
</evidence>
<evidence type="ECO:0000256" key="5">
    <source>
        <dbReference type="ARBA" id="ARBA00014619"/>
    </source>
</evidence>
<evidence type="ECO:0000256" key="1">
    <source>
        <dbReference type="ARBA" id="ARBA00004123"/>
    </source>
</evidence>
<evidence type="ECO:0000256" key="17">
    <source>
        <dbReference type="ARBA" id="ARBA00031460"/>
    </source>
</evidence>
<gene>
    <name evidence="24" type="ORF">CANTEDRAFT_135921</name>
</gene>
<dbReference type="InterPro" id="IPR003152">
    <property type="entry name" value="FATC_dom"/>
</dbReference>
<comment type="similarity">
    <text evidence="3">Belongs to the PI3/PI4-kinase family. ATM subfamily.</text>
</comment>
<organism evidence="25">
    <name type="scientific">Candida tenuis (strain ATCC 10573 / BCRC 21748 / CBS 615 / JCM 9827 / NBRC 10315 / NRRL Y-1498 / VKM Y-70)</name>
    <name type="common">Yeast</name>
    <name type="synonym">Yamadazyma tenuis</name>
    <dbReference type="NCBI Taxonomy" id="590646"/>
    <lineage>
        <taxon>Eukaryota</taxon>
        <taxon>Fungi</taxon>
        <taxon>Dikarya</taxon>
        <taxon>Ascomycota</taxon>
        <taxon>Saccharomycotina</taxon>
        <taxon>Pichiomycetes</taxon>
        <taxon>Debaryomycetaceae</taxon>
        <taxon>Yamadazyma</taxon>
    </lineage>
</organism>
<dbReference type="GO" id="GO:0000781">
    <property type="term" value="C:chromosome, telomeric region"/>
    <property type="evidence" value="ECO:0007669"/>
    <property type="project" value="UniProtKB-SubCell"/>
</dbReference>
<evidence type="ECO:0000256" key="7">
    <source>
        <dbReference type="ARBA" id="ARBA00022527"/>
    </source>
</evidence>
<dbReference type="SMART" id="SM01343">
    <property type="entry name" value="FATC"/>
    <property type="match status" value="1"/>
</dbReference>
<name>G3BA13_CANTC</name>
<dbReference type="SUPFAM" id="SSF56112">
    <property type="entry name" value="Protein kinase-like (PK-like)"/>
    <property type="match status" value="1"/>
</dbReference>
<keyword evidence="14" id="KW-0539">Nucleus</keyword>
<reference evidence="24 25" key="1">
    <citation type="journal article" date="2011" name="Proc. Natl. Acad. Sci. U.S.A.">
        <title>Comparative genomics of xylose-fermenting fungi for enhanced biofuel production.</title>
        <authorList>
            <person name="Wohlbach D.J."/>
            <person name="Kuo A."/>
            <person name="Sato T.K."/>
            <person name="Potts K.M."/>
            <person name="Salamov A.A."/>
            <person name="LaButti K.M."/>
            <person name="Sun H."/>
            <person name="Clum A."/>
            <person name="Pangilinan J.L."/>
            <person name="Lindquist E.A."/>
            <person name="Lucas S."/>
            <person name="Lapidus A."/>
            <person name="Jin M."/>
            <person name="Gunawan C."/>
            <person name="Balan V."/>
            <person name="Dale B.E."/>
            <person name="Jeffries T.W."/>
            <person name="Zinkel R."/>
            <person name="Barry K.W."/>
            <person name="Grigoriev I.V."/>
            <person name="Gasch A.P."/>
        </authorList>
    </citation>
    <scope>NUCLEOTIDE SEQUENCE [LARGE SCALE GENOMIC DNA]</scope>
    <source>
        <strain evidence="25">ATCC 10573 / BCRC 21748 / CBS 615 / JCM 9827 / NBRC 10315 / NRRL Y-1498 / VKM Y-70</strain>
    </source>
</reference>
<dbReference type="Gene3D" id="3.30.1010.10">
    <property type="entry name" value="Phosphatidylinositol 3-kinase Catalytic Subunit, Chain A, domain 4"/>
    <property type="match status" value="1"/>
</dbReference>
<dbReference type="PROSITE" id="PS51189">
    <property type="entry name" value="FAT"/>
    <property type="match status" value="1"/>
</dbReference>
<evidence type="ECO:0000256" key="13">
    <source>
        <dbReference type="ARBA" id="ARBA00022895"/>
    </source>
</evidence>
<evidence type="ECO:0000259" key="21">
    <source>
        <dbReference type="PROSITE" id="PS50290"/>
    </source>
</evidence>
<dbReference type="InterPro" id="IPR018936">
    <property type="entry name" value="PI3/4_kinase_CS"/>
</dbReference>
<accession>G3BA13</accession>
<keyword evidence="9" id="KW-0547">Nucleotide-binding</keyword>
<evidence type="ECO:0000256" key="18">
    <source>
        <dbReference type="ARBA" id="ARBA00032467"/>
    </source>
</evidence>
<dbReference type="InterPro" id="IPR021668">
    <property type="entry name" value="TAN"/>
</dbReference>